<sequence>MKKYLDEFQKYPVFGKSIEKYIIKYRYIPNLTFMEIGKIIGDNIENIDIAQLKEIFLLVEEGVSSKDDHISTIMATHLLEAFYNSISGKDCYSIYKKYLGENSCNYIEAYFLKPWGNETKFQDS</sequence>
<protein>
    <submittedName>
        <fullName evidence="1">Uncharacterized protein</fullName>
    </submittedName>
</protein>
<dbReference type="RefSeq" id="WP_188425464.1">
    <property type="nucleotide sequence ID" value="NZ_BMCH01000002.1"/>
</dbReference>
<reference evidence="2" key="1">
    <citation type="journal article" date="2019" name="Int. J. Syst. Evol. Microbiol.">
        <title>The Global Catalogue of Microorganisms (GCM) 10K type strain sequencing project: providing services to taxonomists for standard genome sequencing and annotation.</title>
        <authorList>
            <consortium name="The Broad Institute Genomics Platform"/>
            <consortium name="The Broad Institute Genome Sequencing Center for Infectious Disease"/>
            <person name="Wu L."/>
            <person name="Ma J."/>
        </authorList>
    </citation>
    <scope>NUCLEOTIDE SEQUENCE [LARGE SCALE GENOMIC DNA]</scope>
    <source>
        <strain evidence="2">CCM 7132</strain>
    </source>
</reference>
<evidence type="ECO:0000313" key="2">
    <source>
        <dbReference type="Proteomes" id="UP000637769"/>
    </source>
</evidence>
<accession>A0ABQ1LLZ5</accession>
<organism evidence="1 2">
    <name type="scientific">Asaia siamensis</name>
    <dbReference type="NCBI Taxonomy" id="110479"/>
    <lineage>
        <taxon>Bacteria</taxon>
        <taxon>Pseudomonadati</taxon>
        <taxon>Pseudomonadota</taxon>
        <taxon>Alphaproteobacteria</taxon>
        <taxon>Acetobacterales</taxon>
        <taxon>Acetobacteraceae</taxon>
        <taxon>Asaia</taxon>
    </lineage>
</organism>
<proteinExistence type="predicted"/>
<dbReference type="EMBL" id="BMCH01000002">
    <property type="protein sequence ID" value="GGC24587.1"/>
    <property type="molecule type" value="Genomic_DNA"/>
</dbReference>
<evidence type="ECO:0000313" key="1">
    <source>
        <dbReference type="EMBL" id="GGC24587.1"/>
    </source>
</evidence>
<dbReference type="Proteomes" id="UP000637769">
    <property type="component" value="Unassembled WGS sequence"/>
</dbReference>
<gene>
    <name evidence="1" type="ORF">GCM10007207_07350</name>
</gene>
<comment type="caution">
    <text evidence="1">The sequence shown here is derived from an EMBL/GenBank/DDBJ whole genome shotgun (WGS) entry which is preliminary data.</text>
</comment>
<keyword evidence="2" id="KW-1185">Reference proteome</keyword>
<name>A0ABQ1LLZ5_9PROT</name>